<evidence type="ECO:0000313" key="3">
    <source>
        <dbReference type="Proteomes" id="UP001367508"/>
    </source>
</evidence>
<dbReference type="Pfam" id="PF02519">
    <property type="entry name" value="Auxin_inducible"/>
    <property type="match status" value="1"/>
</dbReference>
<dbReference type="Proteomes" id="UP001367508">
    <property type="component" value="Unassembled WGS sequence"/>
</dbReference>
<reference evidence="2 3" key="1">
    <citation type="submission" date="2024-01" db="EMBL/GenBank/DDBJ databases">
        <title>The genomes of 5 underutilized Papilionoideae crops provide insights into root nodulation and disease resistanc.</title>
        <authorList>
            <person name="Jiang F."/>
        </authorList>
    </citation>
    <scope>NUCLEOTIDE SEQUENCE [LARGE SCALE GENOMIC DNA]</scope>
    <source>
        <strain evidence="2">LVBAO_FW01</strain>
        <tissue evidence="2">Leaves</tissue>
    </source>
</reference>
<proteinExistence type="inferred from homology"/>
<dbReference type="GO" id="GO:0009733">
    <property type="term" value="P:response to auxin"/>
    <property type="evidence" value="ECO:0007669"/>
    <property type="project" value="InterPro"/>
</dbReference>
<evidence type="ECO:0000313" key="2">
    <source>
        <dbReference type="EMBL" id="KAK7358456.1"/>
    </source>
</evidence>
<sequence length="192" mass="21763">MKKVDKIRQIVRLKQLVMRWKHISLRRDAAAAIRRPPPGSLFVYVGPERKRFSIPARFLNLPVFHALLKQTEEEFGLRGNGGLLLPCQVPFFSYILNHLHKDERKYGKLSLQDFVHMLDVASDSCKENVAVFTPLLQKAEAQNSVDQSCQHERPSTHSAVGMCGVRAHEDWVVSVTRSSARHTQRAEPGSVA</sequence>
<protein>
    <submittedName>
        <fullName evidence="2">Uncharacterized protein</fullName>
    </submittedName>
</protein>
<comment type="caution">
    <text evidence="2">The sequence shown here is derived from an EMBL/GenBank/DDBJ whole genome shotgun (WGS) entry which is preliminary data.</text>
</comment>
<accession>A0AAN9MPY1</accession>
<dbReference type="PANTHER" id="PTHR31374:SF203">
    <property type="entry name" value="AUXIN-RESPONSIVE PROTEIN SAUR71-LIKE"/>
    <property type="match status" value="1"/>
</dbReference>
<organism evidence="2 3">
    <name type="scientific">Canavalia gladiata</name>
    <name type="common">Sword bean</name>
    <name type="synonym">Dolichos gladiatus</name>
    <dbReference type="NCBI Taxonomy" id="3824"/>
    <lineage>
        <taxon>Eukaryota</taxon>
        <taxon>Viridiplantae</taxon>
        <taxon>Streptophyta</taxon>
        <taxon>Embryophyta</taxon>
        <taxon>Tracheophyta</taxon>
        <taxon>Spermatophyta</taxon>
        <taxon>Magnoliopsida</taxon>
        <taxon>eudicotyledons</taxon>
        <taxon>Gunneridae</taxon>
        <taxon>Pentapetalae</taxon>
        <taxon>rosids</taxon>
        <taxon>fabids</taxon>
        <taxon>Fabales</taxon>
        <taxon>Fabaceae</taxon>
        <taxon>Papilionoideae</taxon>
        <taxon>50 kb inversion clade</taxon>
        <taxon>NPAAA clade</taxon>
        <taxon>indigoferoid/millettioid clade</taxon>
        <taxon>Phaseoleae</taxon>
        <taxon>Canavalia</taxon>
    </lineage>
</organism>
<name>A0AAN9MPY1_CANGL</name>
<evidence type="ECO:0000256" key="1">
    <source>
        <dbReference type="ARBA" id="ARBA00006974"/>
    </source>
</evidence>
<dbReference type="PANTHER" id="PTHR31374">
    <property type="entry name" value="AUXIN-INDUCED PROTEIN-LIKE-RELATED"/>
    <property type="match status" value="1"/>
</dbReference>
<dbReference type="InterPro" id="IPR003676">
    <property type="entry name" value="SAUR_fam"/>
</dbReference>
<dbReference type="AlphaFoldDB" id="A0AAN9MPY1"/>
<dbReference type="EMBL" id="JAYMYQ010000001">
    <property type="protein sequence ID" value="KAK7358456.1"/>
    <property type="molecule type" value="Genomic_DNA"/>
</dbReference>
<keyword evidence="3" id="KW-1185">Reference proteome</keyword>
<comment type="similarity">
    <text evidence="1">Belongs to the ARG7 family.</text>
</comment>
<gene>
    <name evidence="2" type="ORF">VNO77_00384</name>
</gene>